<proteinExistence type="predicted"/>
<dbReference type="Pfam" id="PF16083">
    <property type="entry name" value="Phage_holin_3_3"/>
    <property type="match status" value="1"/>
</dbReference>
<evidence type="ECO:0000313" key="2">
    <source>
        <dbReference type="EMBL" id="SDC16196.1"/>
    </source>
</evidence>
<organism evidence="2 3">
    <name type="scientific">Acinetobacter marinus</name>
    <dbReference type="NCBI Taxonomy" id="281375"/>
    <lineage>
        <taxon>Bacteria</taxon>
        <taxon>Pseudomonadati</taxon>
        <taxon>Pseudomonadota</taxon>
        <taxon>Gammaproteobacteria</taxon>
        <taxon>Moraxellales</taxon>
        <taxon>Moraxellaceae</taxon>
        <taxon>Acinetobacter</taxon>
    </lineage>
</organism>
<evidence type="ECO:0000313" key="3">
    <source>
        <dbReference type="Proteomes" id="UP000242317"/>
    </source>
</evidence>
<accession>A0A1G6JE74</accession>
<keyword evidence="1" id="KW-0812">Transmembrane</keyword>
<dbReference type="Proteomes" id="UP000242317">
    <property type="component" value="Unassembled WGS sequence"/>
</dbReference>
<name>A0A1G6JE74_9GAMM</name>
<feature type="transmembrane region" description="Helical" evidence="1">
    <location>
        <begin position="50"/>
        <end position="73"/>
    </location>
</feature>
<feature type="transmembrane region" description="Helical" evidence="1">
    <location>
        <begin position="20"/>
        <end position="44"/>
    </location>
</feature>
<dbReference type="InterPro" id="IPR032126">
    <property type="entry name" value="LydA_holin"/>
</dbReference>
<reference evidence="3" key="1">
    <citation type="submission" date="2016-09" db="EMBL/GenBank/DDBJ databases">
        <authorList>
            <person name="Varghese N."/>
            <person name="Submissions S."/>
        </authorList>
    </citation>
    <scope>NUCLEOTIDE SEQUENCE [LARGE SCALE GENOMIC DNA]</scope>
    <source>
        <strain evidence="3">ANC 3699</strain>
    </source>
</reference>
<keyword evidence="1" id="KW-0472">Membrane</keyword>
<dbReference type="AlphaFoldDB" id="A0A1G6JE74"/>
<protein>
    <submittedName>
        <fullName evidence="2">LydA holin phage, holin superfamily III</fullName>
    </submittedName>
</protein>
<evidence type="ECO:0000256" key="1">
    <source>
        <dbReference type="SAM" id="Phobius"/>
    </source>
</evidence>
<dbReference type="EMBL" id="FMYK01000003">
    <property type="protein sequence ID" value="SDC16196.1"/>
    <property type="molecule type" value="Genomic_DNA"/>
</dbReference>
<keyword evidence="1" id="KW-1133">Transmembrane helix</keyword>
<keyword evidence="3" id="KW-1185">Reference proteome</keyword>
<sequence>MKFIQNLNESQEKKPLKAVFARLAGEMIVSAFTGIITILLCLYWEMPLVLIGAMAGVAGHLGGKAIDTFILIWKSIVTGGKA</sequence>
<gene>
    <name evidence="2" type="ORF">SAMN05421749_103305</name>
</gene>